<gene>
    <name evidence="1" type="ORF">ACIBP4_23150</name>
</gene>
<dbReference type="Proteomes" id="UP001612812">
    <property type="component" value="Unassembled WGS sequence"/>
</dbReference>
<protein>
    <submittedName>
        <fullName evidence="1">Flavin reductase</fullName>
    </submittedName>
</protein>
<keyword evidence="2" id="KW-1185">Reference proteome</keyword>
<proteinExistence type="predicted"/>
<accession>A0ABW7ZSK1</accession>
<reference evidence="1 2" key="1">
    <citation type="submission" date="2024-10" db="EMBL/GenBank/DDBJ databases">
        <title>The Natural Products Discovery Center: Release of the First 8490 Sequenced Strains for Exploring Actinobacteria Biosynthetic Diversity.</title>
        <authorList>
            <person name="Kalkreuter E."/>
            <person name="Kautsar S.A."/>
            <person name="Yang D."/>
            <person name="Bader C.D."/>
            <person name="Teijaro C.N."/>
            <person name="Fluegel L."/>
            <person name="Davis C.M."/>
            <person name="Simpson J.R."/>
            <person name="Lauterbach L."/>
            <person name="Steele A.D."/>
            <person name="Gui C."/>
            <person name="Meng S."/>
            <person name="Li G."/>
            <person name="Viehrig K."/>
            <person name="Ye F."/>
            <person name="Su P."/>
            <person name="Kiefer A.F."/>
            <person name="Nichols A."/>
            <person name="Cepeda A.J."/>
            <person name="Yan W."/>
            <person name="Fan B."/>
            <person name="Jiang Y."/>
            <person name="Adhikari A."/>
            <person name="Zheng C.-J."/>
            <person name="Schuster L."/>
            <person name="Cowan T.M."/>
            <person name="Smanski M.J."/>
            <person name="Chevrette M.G."/>
            <person name="De Carvalho L.P.S."/>
            <person name="Shen B."/>
        </authorList>
    </citation>
    <scope>NUCLEOTIDE SEQUENCE [LARGE SCALE GENOMIC DNA]</scope>
    <source>
        <strain evidence="1 2">NPDC049845</strain>
    </source>
</reference>
<comment type="caution">
    <text evidence="1">The sequence shown here is derived from an EMBL/GenBank/DDBJ whole genome shotgun (WGS) entry which is preliminary data.</text>
</comment>
<evidence type="ECO:0000313" key="1">
    <source>
        <dbReference type="EMBL" id="MFI7265182.1"/>
    </source>
</evidence>
<dbReference type="RefSeq" id="WP_396769595.1">
    <property type="nucleotide sequence ID" value="NZ_JBITLA010000006.1"/>
</dbReference>
<organism evidence="1 2">
    <name type="scientific">Micromonospora maritima</name>
    <dbReference type="NCBI Taxonomy" id="986711"/>
    <lineage>
        <taxon>Bacteria</taxon>
        <taxon>Bacillati</taxon>
        <taxon>Actinomycetota</taxon>
        <taxon>Actinomycetes</taxon>
        <taxon>Micromonosporales</taxon>
        <taxon>Micromonosporaceae</taxon>
        <taxon>Micromonospora</taxon>
    </lineage>
</organism>
<dbReference type="EMBL" id="JBITLE010000010">
    <property type="protein sequence ID" value="MFI7265182.1"/>
    <property type="molecule type" value="Genomic_DNA"/>
</dbReference>
<evidence type="ECO:0000313" key="2">
    <source>
        <dbReference type="Proteomes" id="UP001612812"/>
    </source>
</evidence>
<name>A0ABW7ZSK1_9ACTN</name>
<sequence length="89" mass="9768">MRRTGHALMPRHRPHVAARPSWRCRICGAAWPCSPARLALLGEYRGDRTALLVYLGTLLCEATADLAAGRDGSAPQGLADRFVTWARAR</sequence>